<dbReference type="RefSeq" id="XP_065675794.1">
    <property type="nucleotide sequence ID" value="XM_065819722.1"/>
</dbReference>
<gene>
    <name evidence="2" type="primary">LOC136092001</name>
</gene>
<dbReference type="SUPFAM" id="SSF53098">
    <property type="entry name" value="Ribonuclease H-like"/>
    <property type="match status" value="1"/>
</dbReference>
<keyword evidence="1" id="KW-1185">Reference proteome</keyword>
<dbReference type="Proteomes" id="UP001652625">
    <property type="component" value="Chromosome 15"/>
</dbReference>
<dbReference type="PANTHER" id="PTHR45749">
    <property type="match status" value="1"/>
</dbReference>
<accession>A0ABM4DMK7</accession>
<protein>
    <submittedName>
        <fullName evidence="2">Zinc finger MYM-type protein 1-like</fullName>
    </submittedName>
</protein>
<dbReference type="InterPro" id="IPR012337">
    <property type="entry name" value="RNaseH-like_sf"/>
</dbReference>
<organism evidence="1 2">
    <name type="scientific">Hydra vulgaris</name>
    <name type="common">Hydra</name>
    <name type="synonym">Hydra attenuata</name>
    <dbReference type="NCBI Taxonomy" id="6087"/>
    <lineage>
        <taxon>Eukaryota</taxon>
        <taxon>Metazoa</taxon>
        <taxon>Cnidaria</taxon>
        <taxon>Hydrozoa</taxon>
        <taxon>Hydroidolina</taxon>
        <taxon>Anthoathecata</taxon>
        <taxon>Aplanulata</taxon>
        <taxon>Hydridae</taxon>
        <taxon>Hydra</taxon>
    </lineage>
</organism>
<dbReference type="PANTHER" id="PTHR45749:SF37">
    <property type="entry name" value="OS05G0311600 PROTEIN"/>
    <property type="match status" value="1"/>
</dbReference>
<name>A0ABM4DMK7_HYDVU</name>
<reference evidence="2" key="1">
    <citation type="submission" date="2025-08" db="UniProtKB">
        <authorList>
            <consortium name="RefSeq"/>
        </authorList>
    </citation>
    <scope>IDENTIFICATION</scope>
</reference>
<evidence type="ECO:0000313" key="1">
    <source>
        <dbReference type="Proteomes" id="UP001652625"/>
    </source>
</evidence>
<dbReference type="GeneID" id="136092001"/>
<sequence>MQVEDTAMQVEETDPEPNIFQEINTLTTHMGYFKGKFLDDSTKRFIISSERCKPQGLFKKDLSQISCQVYNHWEQNRTLNEDTETLIRHKASFWKMVLESGHSKVLAGEIYNCNFLSHIYLLSKYDDTMKQVLNKPKGTIKYLSTAIQNEDTQSCQIKIKETLLGFYEKKVHLAVGLTNQLLLLLKNKGIDLKKRRGQGDDGANMMSGIYNGVQKKINNIQPSTQHVHCVSHNLNLVINDTVSGCKEVNNFFINLQEIYFFFGNSNKRWDLLSNFSGQSEETLEKLNPTRWSSRINSLLAIKLRFLDIVKTLNEISSKFLKRVEQTEAQKLRDKISNFEFVFICVIMYHILTNINYASKNLQKKFIDLYEAATLFGTLKFKLKDFRSKEDLFKLEVVTICNIANMQISDRFTGMDKLSNPFNFLQPQNLIKLSENDLINQLNYCNIVTQTI</sequence>
<evidence type="ECO:0000313" key="2">
    <source>
        <dbReference type="RefSeq" id="XP_065675794.1"/>
    </source>
</evidence>
<proteinExistence type="predicted"/>